<dbReference type="PANTHER" id="PTHR34138:SF1">
    <property type="entry name" value="CELL SHAPE-DETERMINING PROTEIN MREC"/>
    <property type="match status" value="1"/>
</dbReference>
<dbReference type="InterPro" id="IPR042177">
    <property type="entry name" value="Cell/Rod_1"/>
</dbReference>
<name>A0A2T1NED7_9FLAO</name>
<dbReference type="RefSeq" id="WP_106462956.1">
    <property type="nucleotide sequence ID" value="NZ_PXOQ01000007.1"/>
</dbReference>
<dbReference type="Pfam" id="PF04085">
    <property type="entry name" value="MreC"/>
    <property type="match status" value="1"/>
</dbReference>
<evidence type="ECO:0000313" key="6">
    <source>
        <dbReference type="EMBL" id="PSG90815.1"/>
    </source>
</evidence>
<dbReference type="GO" id="GO:0005886">
    <property type="term" value="C:plasma membrane"/>
    <property type="evidence" value="ECO:0007669"/>
    <property type="project" value="TreeGrafter"/>
</dbReference>
<dbReference type="InterPro" id="IPR055342">
    <property type="entry name" value="MreC_beta-barrel_core"/>
</dbReference>
<evidence type="ECO:0000256" key="3">
    <source>
        <dbReference type="ARBA" id="ARBA00022960"/>
    </source>
</evidence>
<dbReference type="EMBL" id="PXOQ01000007">
    <property type="protein sequence ID" value="PSG90815.1"/>
    <property type="molecule type" value="Genomic_DNA"/>
</dbReference>
<feature type="domain" description="Rod shape-determining protein MreC beta-barrel core" evidence="5">
    <location>
        <begin position="107"/>
        <end position="254"/>
    </location>
</feature>
<gene>
    <name evidence="6" type="ORF">C7H52_05950</name>
</gene>
<keyword evidence="7" id="KW-1185">Reference proteome</keyword>
<organism evidence="6 7">
    <name type="scientific">Aurantibacter aestuarii</name>
    <dbReference type="NCBI Taxonomy" id="1266046"/>
    <lineage>
        <taxon>Bacteria</taxon>
        <taxon>Pseudomonadati</taxon>
        <taxon>Bacteroidota</taxon>
        <taxon>Flavobacteriia</taxon>
        <taxon>Flavobacteriales</taxon>
        <taxon>Flavobacteriaceae</taxon>
        <taxon>Aurantibacter</taxon>
    </lineage>
</organism>
<comment type="caution">
    <text evidence="6">The sequence shown here is derived from an EMBL/GenBank/DDBJ whole genome shotgun (WGS) entry which is preliminary data.</text>
</comment>
<dbReference type="Proteomes" id="UP000238426">
    <property type="component" value="Unassembled WGS sequence"/>
</dbReference>
<protein>
    <recommendedName>
        <fullName evidence="2">Cell shape-determining protein MreC</fullName>
    </recommendedName>
    <alternativeName>
        <fullName evidence="4">Cell shape protein MreC</fullName>
    </alternativeName>
</protein>
<dbReference type="PANTHER" id="PTHR34138">
    <property type="entry name" value="CELL SHAPE-DETERMINING PROTEIN MREC"/>
    <property type="match status" value="1"/>
</dbReference>
<sequence length="272" mass="30988">MQQIINFFLRNKTFLLFLLLFSLAIVFTIQSHSFHKSRYINSANFLSGGVYSTVNDINTYFDLKEENLKLQAENNRLRDLVYNNNIKTNLAVDTTTKTNYKTIPALVIKNDYALNNNVLLINKGRQHHIKQDLAVVSPKGVVGITDRFNSKYTTVLSILNTNTLISAKLKKSNHFGTISWNTKSPKFVQLTEIPKIAQIKKGDTIVTSGRSAIFPSDILIGKVKSYQLDQAENFYTVEVELFNDMTSLDHVYIIDNKDKTQIENLLNNSNDQ</sequence>
<dbReference type="InterPro" id="IPR007221">
    <property type="entry name" value="MreC"/>
</dbReference>
<comment type="similarity">
    <text evidence="1">Belongs to the MreC family.</text>
</comment>
<dbReference type="OrthoDB" id="9811827at2"/>
<dbReference type="GO" id="GO:0008360">
    <property type="term" value="P:regulation of cell shape"/>
    <property type="evidence" value="ECO:0007669"/>
    <property type="project" value="UniProtKB-KW"/>
</dbReference>
<evidence type="ECO:0000256" key="4">
    <source>
        <dbReference type="ARBA" id="ARBA00032089"/>
    </source>
</evidence>
<dbReference type="NCBIfam" id="NF010532">
    <property type="entry name" value="PRK13922.9-3"/>
    <property type="match status" value="1"/>
</dbReference>
<evidence type="ECO:0000313" key="7">
    <source>
        <dbReference type="Proteomes" id="UP000238426"/>
    </source>
</evidence>
<dbReference type="AlphaFoldDB" id="A0A2T1NED7"/>
<accession>A0A2T1NED7</accession>
<reference evidence="6 7" key="1">
    <citation type="submission" date="2018-03" db="EMBL/GenBank/DDBJ databases">
        <title>Mesoflavibacter sp. HG37 and Mesoflavibacter sp. HG96 sp.nov., two marine bacteria isolated from seawater of Western Pacific Ocean.</title>
        <authorList>
            <person name="Cheng H."/>
            <person name="Wu Y.-H."/>
            <person name="Guo L.-L."/>
            <person name="Xu X.-W."/>
        </authorList>
    </citation>
    <scope>NUCLEOTIDE SEQUENCE [LARGE SCALE GENOMIC DNA]</scope>
    <source>
        <strain evidence="6 7">KCTC 32269</strain>
    </source>
</reference>
<keyword evidence="3" id="KW-0133">Cell shape</keyword>
<dbReference type="InterPro" id="IPR042175">
    <property type="entry name" value="Cell/Rod_MreC_2"/>
</dbReference>
<evidence type="ECO:0000256" key="2">
    <source>
        <dbReference type="ARBA" id="ARBA00013855"/>
    </source>
</evidence>
<proteinExistence type="inferred from homology"/>
<evidence type="ECO:0000256" key="1">
    <source>
        <dbReference type="ARBA" id="ARBA00009369"/>
    </source>
</evidence>
<dbReference type="Gene3D" id="2.40.10.340">
    <property type="entry name" value="Rod shape-determining protein MreC, domain 1"/>
    <property type="match status" value="1"/>
</dbReference>
<evidence type="ECO:0000259" key="5">
    <source>
        <dbReference type="Pfam" id="PF04085"/>
    </source>
</evidence>
<dbReference type="Gene3D" id="2.40.10.350">
    <property type="entry name" value="Rod shape-determining protein MreC, domain 2"/>
    <property type="match status" value="1"/>
</dbReference>